<reference evidence="1" key="1">
    <citation type="submission" date="2022-03" db="EMBL/GenBank/DDBJ databases">
        <authorList>
            <person name="Martin H S."/>
        </authorList>
    </citation>
    <scope>NUCLEOTIDE SEQUENCE</scope>
</reference>
<dbReference type="InterPro" id="IPR012674">
    <property type="entry name" value="Calycin"/>
</dbReference>
<dbReference type="Gene3D" id="2.40.128.20">
    <property type="match status" value="1"/>
</dbReference>
<accession>A0ABN8HM77</accession>
<proteinExistence type="predicted"/>
<evidence type="ECO:0000313" key="2">
    <source>
        <dbReference type="Proteomes" id="UP000837857"/>
    </source>
</evidence>
<protein>
    <submittedName>
        <fullName evidence="1">Uncharacterized protein</fullName>
    </submittedName>
</protein>
<dbReference type="CDD" id="cd00742">
    <property type="entry name" value="FABP"/>
    <property type="match status" value="1"/>
</dbReference>
<gene>
    <name evidence="1" type="ORF">IPOD504_LOCUS966</name>
</gene>
<dbReference type="Pfam" id="PF14651">
    <property type="entry name" value="Lipocalin_7"/>
    <property type="match status" value="1"/>
</dbReference>
<dbReference type="Proteomes" id="UP000837857">
    <property type="component" value="Chromosome 10"/>
</dbReference>
<feature type="non-terminal residue" evidence="1">
    <location>
        <position position="138"/>
    </location>
</feature>
<dbReference type="SUPFAM" id="SSF50814">
    <property type="entry name" value="Lipocalins"/>
    <property type="match status" value="1"/>
</dbReference>
<organism evidence="1 2">
    <name type="scientific">Iphiclides podalirius</name>
    <name type="common">scarce swallowtail</name>
    <dbReference type="NCBI Taxonomy" id="110791"/>
    <lineage>
        <taxon>Eukaryota</taxon>
        <taxon>Metazoa</taxon>
        <taxon>Ecdysozoa</taxon>
        <taxon>Arthropoda</taxon>
        <taxon>Hexapoda</taxon>
        <taxon>Insecta</taxon>
        <taxon>Pterygota</taxon>
        <taxon>Neoptera</taxon>
        <taxon>Endopterygota</taxon>
        <taxon>Lepidoptera</taxon>
        <taxon>Glossata</taxon>
        <taxon>Ditrysia</taxon>
        <taxon>Papilionoidea</taxon>
        <taxon>Papilionidae</taxon>
        <taxon>Papilioninae</taxon>
        <taxon>Iphiclides</taxon>
    </lineage>
</organism>
<keyword evidence="2" id="KW-1185">Reference proteome</keyword>
<dbReference type="EMBL" id="OW152822">
    <property type="protein sequence ID" value="CAH2036988.1"/>
    <property type="molecule type" value="Genomic_DNA"/>
</dbReference>
<evidence type="ECO:0000313" key="1">
    <source>
        <dbReference type="EMBL" id="CAH2036988.1"/>
    </source>
</evidence>
<sequence length="138" mass="16220">MSWFSGKKFRRVRCENFDEFLSSKNASEQVIHLLKDTPPVLSFLRLDEVTFRFTLEYEGEHRCFTFKIGQEHEVERMDGSKIILIYNLEGDNIVKQTVKMPDGKTAYFIREFSETETKMTVQLEGSDVKAAIYYEIVE</sequence>
<name>A0ABN8HM77_9NEOP</name>